<accession>A0A820W0E6</accession>
<organism evidence="2 3">
    <name type="scientific">Rotaria socialis</name>
    <dbReference type="NCBI Taxonomy" id="392032"/>
    <lineage>
        <taxon>Eukaryota</taxon>
        <taxon>Metazoa</taxon>
        <taxon>Spiralia</taxon>
        <taxon>Gnathifera</taxon>
        <taxon>Rotifera</taxon>
        <taxon>Eurotatoria</taxon>
        <taxon>Bdelloidea</taxon>
        <taxon>Philodinida</taxon>
        <taxon>Philodinidae</taxon>
        <taxon>Rotaria</taxon>
    </lineage>
</organism>
<feature type="transmembrane region" description="Helical" evidence="1">
    <location>
        <begin position="541"/>
        <end position="563"/>
    </location>
</feature>
<dbReference type="AlphaFoldDB" id="A0A820W0E6"/>
<evidence type="ECO:0008006" key="4">
    <source>
        <dbReference type="Google" id="ProtNLM"/>
    </source>
</evidence>
<dbReference type="Gene3D" id="1.20.1070.10">
    <property type="entry name" value="Rhodopsin 7-helix transmembrane proteins"/>
    <property type="match status" value="1"/>
</dbReference>
<sequence>QCQVIKEYKDQLKEDVEDAIQKGLLQRLSLQEKSPMFELRDQDFRPLTTNDNHSNQRWNIAQPRTTVESNFLRSSDTEKAFESINDNLAKLIDIYTSNVTFWQKLINDFQLNHQVQLIPTSHNNNIIKTDQHRTRSWGTRAVEAIDLVYEVQASDCIFTEVGELWNTCRLPHFNTFYQKEYRLIVSHGDDHIVRNKFTCLCKGSFYGSRCENSKSEIDVNVDEETFEQTTAMFIHFITVFENVQHQRITTLKKMKYDESTIELFVTHSFHIVIGELLNKSYYLLVSREASIESEYIQTEFLPNHRCIFVRELLNKTFRSYPRLRRIKYYPLLCRKNQQLKCFYDENYMCICDLDRFSNCFTFHHSSTYDCQDHNDCENGGQYFQGNATCPSVMYEFVRNVITERSVNFQPVLYVLSPLTPIAHLHIRLHRQLIDDNDLVEQRTWCFVRCSYSINIFNSFIILCHFLIPFTINLISTIFIIIFIARSRFNLQPGITFTQHLELKFKQNKHHFIASCALVLLALPPLITSLTRGCMKTPRNSWLFLFGYLISFLSSTIKLFAYILPWKIYKDEFKNVMKTSMRTLRMTNIRKHLFHDLTGLN</sequence>
<feature type="transmembrane region" description="Helical" evidence="1">
    <location>
        <begin position="459"/>
        <end position="484"/>
    </location>
</feature>
<reference evidence="2" key="1">
    <citation type="submission" date="2021-02" db="EMBL/GenBank/DDBJ databases">
        <authorList>
            <person name="Nowell W R."/>
        </authorList>
    </citation>
    <scope>NUCLEOTIDE SEQUENCE</scope>
</reference>
<evidence type="ECO:0000313" key="2">
    <source>
        <dbReference type="EMBL" id="CAF4510224.1"/>
    </source>
</evidence>
<evidence type="ECO:0000256" key="1">
    <source>
        <dbReference type="SAM" id="Phobius"/>
    </source>
</evidence>
<keyword evidence="1" id="KW-1133">Transmembrane helix</keyword>
<evidence type="ECO:0000313" key="3">
    <source>
        <dbReference type="Proteomes" id="UP000663851"/>
    </source>
</evidence>
<keyword evidence="1" id="KW-0812">Transmembrane</keyword>
<proteinExistence type="predicted"/>
<feature type="non-terminal residue" evidence="2">
    <location>
        <position position="1"/>
    </location>
</feature>
<feature type="transmembrane region" description="Helical" evidence="1">
    <location>
        <begin position="511"/>
        <end position="529"/>
    </location>
</feature>
<dbReference type="EMBL" id="CAJOBO010004035">
    <property type="protein sequence ID" value="CAF4510224.1"/>
    <property type="molecule type" value="Genomic_DNA"/>
</dbReference>
<dbReference type="Proteomes" id="UP000663851">
    <property type="component" value="Unassembled WGS sequence"/>
</dbReference>
<gene>
    <name evidence="2" type="ORF">HFQ381_LOCUS28421</name>
</gene>
<comment type="caution">
    <text evidence="2">The sequence shown here is derived from an EMBL/GenBank/DDBJ whole genome shotgun (WGS) entry which is preliminary data.</text>
</comment>
<keyword evidence="1" id="KW-0472">Membrane</keyword>
<name>A0A820W0E6_9BILA</name>
<protein>
    <recommendedName>
        <fullName evidence="4">EGF-like domain-containing protein</fullName>
    </recommendedName>
</protein>